<evidence type="ECO:0000256" key="13">
    <source>
        <dbReference type="SAM" id="Phobius"/>
    </source>
</evidence>
<reference evidence="15 16" key="1">
    <citation type="submission" date="2021-02" db="EMBL/GenBank/DDBJ databases">
        <title>Complete genome sequence of Lactococcus lactis strain K_LL004.</title>
        <authorList>
            <person name="Kim H.B."/>
        </authorList>
    </citation>
    <scope>NUCLEOTIDE SEQUENCE [LARGE SCALE GENOMIC DNA]</scope>
    <source>
        <strain evidence="15 16">K_LL004</strain>
    </source>
</reference>
<dbReference type="RefSeq" id="WP_205872444.1">
    <property type="nucleotide sequence ID" value="NZ_CP070872.1"/>
</dbReference>
<dbReference type="Pfam" id="PF13396">
    <property type="entry name" value="PLDc_N"/>
    <property type="match status" value="1"/>
</dbReference>
<evidence type="ECO:0000256" key="12">
    <source>
        <dbReference type="NCBIfam" id="TIGR04265"/>
    </source>
</evidence>
<keyword evidence="16" id="KW-1185">Reference proteome</keyword>
<evidence type="ECO:0000256" key="6">
    <source>
        <dbReference type="ARBA" id="ARBA00022737"/>
    </source>
</evidence>
<dbReference type="InterPro" id="IPR027379">
    <property type="entry name" value="CLS_N"/>
</dbReference>
<dbReference type="Proteomes" id="UP000663608">
    <property type="component" value="Chromosome"/>
</dbReference>
<dbReference type="CDD" id="cd09154">
    <property type="entry name" value="PLDc_SMU_988_like_1"/>
    <property type="match status" value="1"/>
</dbReference>
<evidence type="ECO:0000256" key="5">
    <source>
        <dbReference type="ARBA" id="ARBA00022692"/>
    </source>
</evidence>
<feature type="transmembrane region" description="Helical" evidence="13">
    <location>
        <begin position="12"/>
        <end position="30"/>
    </location>
</feature>
<keyword evidence="8" id="KW-0443">Lipid metabolism</keyword>
<keyword evidence="5 13" id="KW-0812">Transmembrane</keyword>
<evidence type="ECO:0000256" key="10">
    <source>
        <dbReference type="ARBA" id="ARBA00023209"/>
    </source>
</evidence>
<dbReference type="Pfam" id="PF13091">
    <property type="entry name" value="PLDc_2"/>
    <property type="match status" value="2"/>
</dbReference>
<dbReference type="GO" id="GO:0008808">
    <property type="term" value="F:cardiolipin synthase activity"/>
    <property type="evidence" value="ECO:0007669"/>
    <property type="project" value="UniProtKB-UniRule"/>
</dbReference>
<keyword evidence="3" id="KW-0444">Lipid biosynthesis</keyword>
<evidence type="ECO:0000256" key="7">
    <source>
        <dbReference type="ARBA" id="ARBA00022989"/>
    </source>
</evidence>
<dbReference type="PANTHER" id="PTHR21248:SF22">
    <property type="entry name" value="PHOSPHOLIPASE D"/>
    <property type="match status" value="1"/>
</dbReference>
<evidence type="ECO:0000313" key="15">
    <source>
        <dbReference type="EMBL" id="QSE77551.1"/>
    </source>
</evidence>
<feature type="domain" description="PLD phosphodiesterase" evidence="14">
    <location>
        <begin position="425"/>
        <end position="452"/>
    </location>
</feature>
<keyword evidence="4" id="KW-0808">Transferase</keyword>
<keyword evidence="2" id="KW-1003">Cell membrane</keyword>
<dbReference type="NCBIfam" id="TIGR04265">
    <property type="entry name" value="bac_cardiolipin"/>
    <property type="match status" value="1"/>
</dbReference>
<dbReference type="SUPFAM" id="SSF56024">
    <property type="entry name" value="Phospholipase D/nuclease"/>
    <property type="match status" value="2"/>
</dbReference>
<keyword evidence="7 13" id="KW-1133">Transmembrane helix</keyword>
<sequence>MHKVFNKLFNRISITVFFILIELLAVVGIVRSFDHYVPILGLLSLTVSVLVVLYLIRRDQASSIKIVWIIIILLVPGFGGLLYLLVGTQNPVRKMEAKIERAHQEIVPYLKQDRIVLDHLKEKDKRFLGTVKNLINGSGYPLYEDTQVEYFEFGEIMYAAMLEEVAKAERYIFLEYFIINEKSRMWQDLLKLLIEKAKVGVDVRLIYDDFGSLTTFHLKNIAELRKSGIKVVNFNPFIPALAVKMNNRDHRKILVVDDKVAFNGGINIADEYINEENRFGIWKDTGLRIKGPAIASFTMMFLETWNAFCQPQEVLLDFAAYSYKGESFEKQGFVQPFAENPLTHDLLAEDTYIDILNQATDYVSIFTPYLIITDKMIHALQLASKRGVKVTIITPGIPDKPLIYRVTRSFYRVLMKAGVEIYEYSPGFVHAKSFVADDKIAVVGTINLDYRSLYLHFECATLLYNAPMIKELKRDMEQTLLSCRKVERDEIKRHFIGSIIDDVLQLFSPLM</sequence>
<dbReference type="KEGG" id="lti:JW886_04720"/>
<proteinExistence type="predicted"/>
<protein>
    <recommendedName>
        <fullName evidence="12">Cardiolipin synthase</fullName>
        <ecNumber evidence="12">2.7.8.-</ecNumber>
    </recommendedName>
</protein>
<dbReference type="Gene3D" id="3.30.870.10">
    <property type="entry name" value="Endonuclease Chain A"/>
    <property type="match status" value="2"/>
</dbReference>
<evidence type="ECO:0000256" key="3">
    <source>
        <dbReference type="ARBA" id="ARBA00022516"/>
    </source>
</evidence>
<keyword evidence="6" id="KW-0677">Repeat</keyword>
<dbReference type="InterPro" id="IPR022924">
    <property type="entry name" value="Cardiolipin_synthase"/>
</dbReference>
<feature type="transmembrane region" description="Helical" evidence="13">
    <location>
        <begin position="36"/>
        <end position="55"/>
    </location>
</feature>
<dbReference type="EC" id="2.7.8.-" evidence="12"/>
<dbReference type="SMART" id="SM00155">
    <property type="entry name" value="PLDc"/>
    <property type="match status" value="2"/>
</dbReference>
<dbReference type="CDD" id="cd09160">
    <property type="entry name" value="PLDc_SMU_988_like_2"/>
    <property type="match status" value="1"/>
</dbReference>
<dbReference type="PROSITE" id="PS50035">
    <property type="entry name" value="PLD"/>
    <property type="match status" value="2"/>
</dbReference>
<dbReference type="InterPro" id="IPR025202">
    <property type="entry name" value="PLD-like_dom"/>
</dbReference>
<evidence type="ECO:0000256" key="8">
    <source>
        <dbReference type="ARBA" id="ARBA00023098"/>
    </source>
</evidence>
<evidence type="ECO:0000256" key="2">
    <source>
        <dbReference type="ARBA" id="ARBA00022475"/>
    </source>
</evidence>
<organism evidence="15 16">
    <name type="scientific">Lactococcus taiwanensis</name>
    <dbReference type="NCBI Taxonomy" id="1151742"/>
    <lineage>
        <taxon>Bacteria</taxon>
        <taxon>Bacillati</taxon>
        <taxon>Bacillota</taxon>
        <taxon>Bacilli</taxon>
        <taxon>Lactobacillales</taxon>
        <taxon>Streptococcaceae</taxon>
        <taxon>Lactococcus</taxon>
    </lineage>
</organism>
<dbReference type="GO" id="GO:0032049">
    <property type="term" value="P:cardiolipin biosynthetic process"/>
    <property type="evidence" value="ECO:0007669"/>
    <property type="project" value="UniProtKB-UniRule"/>
</dbReference>
<name>A0AA45KI99_9LACT</name>
<feature type="domain" description="PLD phosphodiesterase" evidence="14">
    <location>
        <begin position="245"/>
        <end position="272"/>
    </location>
</feature>
<keyword evidence="11" id="KW-1208">Phospholipid metabolism</keyword>
<keyword evidence="10" id="KW-0594">Phospholipid biosynthesis</keyword>
<evidence type="ECO:0000256" key="4">
    <source>
        <dbReference type="ARBA" id="ARBA00022679"/>
    </source>
</evidence>
<evidence type="ECO:0000256" key="9">
    <source>
        <dbReference type="ARBA" id="ARBA00023136"/>
    </source>
</evidence>
<dbReference type="GO" id="GO:0005886">
    <property type="term" value="C:plasma membrane"/>
    <property type="evidence" value="ECO:0007669"/>
    <property type="project" value="UniProtKB-SubCell"/>
</dbReference>
<evidence type="ECO:0000313" key="16">
    <source>
        <dbReference type="Proteomes" id="UP000663608"/>
    </source>
</evidence>
<dbReference type="EMBL" id="CP070872">
    <property type="protein sequence ID" value="QSE77551.1"/>
    <property type="molecule type" value="Genomic_DNA"/>
</dbReference>
<evidence type="ECO:0000256" key="1">
    <source>
        <dbReference type="ARBA" id="ARBA00004651"/>
    </source>
</evidence>
<evidence type="ECO:0000256" key="11">
    <source>
        <dbReference type="ARBA" id="ARBA00023264"/>
    </source>
</evidence>
<dbReference type="AlphaFoldDB" id="A0AA45KI99"/>
<feature type="transmembrane region" description="Helical" evidence="13">
    <location>
        <begin position="67"/>
        <end position="86"/>
    </location>
</feature>
<gene>
    <name evidence="15" type="primary">cls</name>
    <name evidence="15" type="ORF">JW886_04720</name>
</gene>
<dbReference type="PANTHER" id="PTHR21248">
    <property type="entry name" value="CARDIOLIPIN SYNTHASE"/>
    <property type="match status" value="1"/>
</dbReference>
<accession>A0AA45KI99</accession>
<comment type="subcellular location">
    <subcellularLocation>
        <location evidence="1">Cell membrane</location>
        <topology evidence="1">Multi-pass membrane protein</topology>
    </subcellularLocation>
</comment>
<keyword evidence="9 13" id="KW-0472">Membrane</keyword>
<dbReference type="InterPro" id="IPR001736">
    <property type="entry name" value="PLipase_D/transphosphatidylase"/>
</dbReference>
<evidence type="ECO:0000259" key="14">
    <source>
        <dbReference type="PROSITE" id="PS50035"/>
    </source>
</evidence>